<feature type="non-terminal residue" evidence="1">
    <location>
        <position position="74"/>
    </location>
</feature>
<dbReference type="Proteomes" id="UP000004810">
    <property type="component" value="Unassembled WGS sequence"/>
</dbReference>
<evidence type="ECO:0000313" key="2">
    <source>
        <dbReference type="Proteomes" id="UP000004810"/>
    </source>
</evidence>
<proteinExistence type="predicted"/>
<organism evidence="1 2">
    <name type="scientific">Wuchereria bancrofti</name>
    <dbReference type="NCBI Taxonomy" id="6293"/>
    <lineage>
        <taxon>Eukaryota</taxon>
        <taxon>Metazoa</taxon>
        <taxon>Ecdysozoa</taxon>
        <taxon>Nematoda</taxon>
        <taxon>Chromadorea</taxon>
        <taxon>Rhabditida</taxon>
        <taxon>Spirurina</taxon>
        <taxon>Spiruromorpha</taxon>
        <taxon>Filarioidea</taxon>
        <taxon>Onchocercidae</taxon>
        <taxon>Wuchereria</taxon>
    </lineage>
</organism>
<evidence type="ECO:0000313" key="1">
    <source>
        <dbReference type="EMBL" id="EJW71613.1"/>
    </source>
</evidence>
<accession>J9DPR8</accession>
<dbReference type="EMBL" id="ADBV01018120">
    <property type="protein sequence ID" value="EJW71613.1"/>
    <property type="molecule type" value="Genomic_DNA"/>
</dbReference>
<gene>
    <name evidence="1" type="ORF">WUBG_17480</name>
</gene>
<dbReference type="AlphaFoldDB" id="J9DPR8"/>
<name>J9DPR8_WUCBA</name>
<comment type="caution">
    <text evidence="1">The sequence shown here is derived from an EMBL/GenBank/DDBJ whole genome shotgun (WGS) entry which is preliminary data.</text>
</comment>
<reference evidence="2" key="1">
    <citation type="submission" date="2012-08" db="EMBL/GenBank/DDBJ databases">
        <title>The Genome Sequence of Wuchereria bancrofti.</title>
        <authorList>
            <person name="Nutman T.B."/>
            <person name="Fink D.L."/>
            <person name="Russ C."/>
            <person name="Young S."/>
            <person name="Zeng Q."/>
            <person name="Koehrsen M."/>
            <person name="Alvarado L."/>
            <person name="Berlin A."/>
            <person name="Chapman S.B."/>
            <person name="Chen Z."/>
            <person name="Freedman E."/>
            <person name="Gellesch M."/>
            <person name="Goldberg J."/>
            <person name="Griggs A."/>
            <person name="Gujja S."/>
            <person name="Heilman E.R."/>
            <person name="Heiman D."/>
            <person name="Hepburn T."/>
            <person name="Howarth C."/>
            <person name="Jen D."/>
            <person name="Larson L."/>
            <person name="Lewis B."/>
            <person name="Mehta T."/>
            <person name="Park D."/>
            <person name="Pearson M."/>
            <person name="Roberts A."/>
            <person name="Saif S."/>
            <person name="Shea T."/>
            <person name="Shenoy N."/>
            <person name="Sisk P."/>
            <person name="Stolte C."/>
            <person name="Sykes S."/>
            <person name="Walk T."/>
            <person name="White J."/>
            <person name="Yandava C."/>
            <person name="Haas B."/>
            <person name="Henn M.R."/>
            <person name="Nusbaum C."/>
            <person name="Birren B."/>
        </authorList>
    </citation>
    <scope>NUCLEOTIDE SEQUENCE [LARGE SCALE GENOMIC DNA]</scope>
    <source>
        <strain evidence="2">NA</strain>
    </source>
</reference>
<sequence length="74" mass="8832">MLFFTGRKLRFCDCSTKWKNKQKTIDFIAVTLSDKRIFVDALQYIIDKEDAKLIDFNEKQWIIDKFHALDANQT</sequence>
<protein>
    <submittedName>
        <fullName evidence="1">Uncharacterized protein</fullName>
    </submittedName>
</protein>